<evidence type="ECO:0000256" key="7">
    <source>
        <dbReference type="ARBA" id="ARBA00023136"/>
    </source>
</evidence>
<keyword evidence="10" id="KW-1185">Reference proteome</keyword>
<evidence type="ECO:0000256" key="6">
    <source>
        <dbReference type="ARBA" id="ARBA00022989"/>
    </source>
</evidence>
<evidence type="ECO:0000256" key="2">
    <source>
        <dbReference type="ARBA" id="ARBA00006109"/>
    </source>
</evidence>
<keyword evidence="4 8" id="KW-0812">Transmembrane</keyword>
<comment type="subunit">
    <text evidence="3">Component of the ER membrane protein complex (EMC).</text>
</comment>
<dbReference type="EMBL" id="BSYO01000009">
    <property type="protein sequence ID" value="GMH09826.1"/>
    <property type="molecule type" value="Genomic_DNA"/>
</dbReference>
<dbReference type="GO" id="GO:0005769">
    <property type="term" value="C:early endosome"/>
    <property type="evidence" value="ECO:0007669"/>
    <property type="project" value="TreeGrafter"/>
</dbReference>
<evidence type="ECO:0008006" key="11">
    <source>
        <dbReference type="Google" id="ProtNLM"/>
    </source>
</evidence>
<dbReference type="InterPro" id="IPR018937">
    <property type="entry name" value="MMgT"/>
</dbReference>
<sequence length="107" mass="11918">MTGLGFVVGVLGVLFLSHAAYSTIQYKNLLKITEDEFSGPPMNVVLELVLGFMFCMHAALSVPGKFQSIHPDSEENRVVSLPANMEFMIFNHRGRAIISEMDMKLKL</sequence>
<keyword evidence="5" id="KW-0256">Endoplasmic reticulum</keyword>
<organism evidence="9 10">
    <name type="scientific">Nepenthes gracilis</name>
    <name type="common">Slender pitcher plant</name>
    <dbReference type="NCBI Taxonomy" id="150966"/>
    <lineage>
        <taxon>Eukaryota</taxon>
        <taxon>Viridiplantae</taxon>
        <taxon>Streptophyta</taxon>
        <taxon>Embryophyta</taxon>
        <taxon>Tracheophyta</taxon>
        <taxon>Spermatophyta</taxon>
        <taxon>Magnoliopsida</taxon>
        <taxon>eudicotyledons</taxon>
        <taxon>Gunneridae</taxon>
        <taxon>Pentapetalae</taxon>
        <taxon>Caryophyllales</taxon>
        <taxon>Nepenthaceae</taxon>
        <taxon>Nepenthes</taxon>
    </lineage>
</organism>
<evidence type="ECO:0000256" key="1">
    <source>
        <dbReference type="ARBA" id="ARBA00004477"/>
    </source>
</evidence>
<dbReference type="Proteomes" id="UP001279734">
    <property type="component" value="Unassembled WGS sequence"/>
</dbReference>
<dbReference type="GO" id="GO:0005886">
    <property type="term" value="C:plasma membrane"/>
    <property type="evidence" value="ECO:0007669"/>
    <property type="project" value="TreeGrafter"/>
</dbReference>
<evidence type="ECO:0000256" key="8">
    <source>
        <dbReference type="SAM" id="Phobius"/>
    </source>
</evidence>
<dbReference type="Pfam" id="PF10270">
    <property type="entry name" value="MMgT"/>
    <property type="match status" value="1"/>
</dbReference>
<evidence type="ECO:0000256" key="3">
    <source>
        <dbReference type="ARBA" id="ARBA00011276"/>
    </source>
</evidence>
<comment type="subcellular location">
    <subcellularLocation>
        <location evidence="1">Endoplasmic reticulum membrane</location>
        <topology evidence="1">Multi-pass membrane protein</topology>
    </subcellularLocation>
</comment>
<dbReference type="PANTHER" id="PTHR21181">
    <property type="match status" value="1"/>
</dbReference>
<protein>
    <recommendedName>
        <fullName evidence="11">Membrane magnesium transporter</fullName>
    </recommendedName>
</protein>
<name>A0AAD3XMK6_NEPGR</name>
<dbReference type="GO" id="GO:0022890">
    <property type="term" value="F:inorganic cation transmembrane transporter activity"/>
    <property type="evidence" value="ECO:0007669"/>
    <property type="project" value="TreeGrafter"/>
</dbReference>
<accession>A0AAD3XMK6</accession>
<evidence type="ECO:0000256" key="5">
    <source>
        <dbReference type="ARBA" id="ARBA00022824"/>
    </source>
</evidence>
<dbReference type="GO" id="GO:0072546">
    <property type="term" value="C:EMC complex"/>
    <property type="evidence" value="ECO:0007669"/>
    <property type="project" value="TreeGrafter"/>
</dbReference>
<keyword evidence="6 8" id="KW-1133">Transmembrane helix</keyword>
<evidence type="ECO:0000313" key="9">
    <source>
        <dbReference type="EMBL" id="GMH09826.1"/>
    </source>
</evidence>
<proteinExistence type="inferred from homology"/>
<comment type="similarity">
    <text evidence="2">Belongs to the membrane magnesium transporter (TC 1.A.67) family.</text>
</comment>
<reference evidence="9" key="1">
    <citation type="submission" date="2023-05" db="EMBL/GenBank/DDBJ databases">
        <title>Nepenthes gracilis genome sequencing.</title>
        <authorList>
            <person name="Fukushima K."/>
        </authorList>
    </citation>
    <scope>NUCLEOTIDE SEQUENCE</scope>
    <source>
        <strain evidence="9">SING2019-196</strain>
    </source>
</reference>
<evidence type="ECO:0000256" key="4">
    <source>
        <dbReference type="ARBA" id="ARBA00022692"/>
    </source>
</evidence>
<gene>
    <name evidence="9" type="ORF">Nepgr_011667</name>
</gene>
<evidence type="ECO:0000313" key="10">
    <source>
        <dbReference type="Proteomes" id="UP001279734"/>
    </source>
</evidence>
<dbReference type="AlphaFoldDB" id="A0AAD3XMK6"/>
<dbReference type="PANTHER" id="PTHR21181:SF7">
    <property type="entry name" value="ER MEMBRANE PROTEIN COMPLEX SUBUNIT 5"/>
    <property type="match status" value="1"/>
</dbReference>
<comment type="caution">
    <text evidence="9">The sequence shown here is derived from an EMBL/GenBank/DDBJ whole genome shotgun (WGS) entry which is preliminary data.</text>
</comment>
<feature type="transmembrane region" description="Helical" evidence="8">
    <location>
        <begin position="43"/>
        <end position="62"/>
    </location>
</feature>
<keyword evidence="7 8" id="KW-0472">Membrane</keyword>
<dbReference type="GO" id="GO:0005794">
    <property type="term" value="C:Golgi apparatus"/>
    <property type="evidence" value="ECO:0007669"/>
    <property type="project" value="TreeGrafter"/>
</dbReference>